<dbReference type="InterPro" id="IPR051816">
    <property type="entry name" value="Glycosyl_Hydrolase_31"/>
</dbReference>
<dbReference type="GO" id="GO:0005975">
    <property type="term" value="P:carbohydrate metabolic process"/>
    <property type="evidence" value="ECO:0007669"/>
    <property type="project" value="InterPro"/>
</dbReference>
<dbReference type="Gene3D" id="3.20.20.80">
    <property type="entry name" value="Glycosidases"/>
    <property type="match status" value="2"/>
</dbReference>
<comment type="similarity">
    <text evidence="1 2">Belongs to the glycosyl hydrolase 31 family.</text>
</comment>
<evidence type="ECO:0000256" key="1">
    <source>
        <dbReference type="ARBA" id="ARBA00007806"/>
    </source>
</evidence>
<evidence type="ECO:0000256" key="3">
    <source>
        <dbReference type="SAM" id="MobiDB-lite"/>
    </source>
</evidence>
<dbReference type="EMBL" id="AGUD01000222">
    <property type="protein sequence ID" value="EHN10423.1"/>
    <property type="molecule type" value="Genomic_DNA"/>
</dbReference>
<comment type="caution">
    <text evidence="6">The sequence shown here is derived from an EMBL/GenBank/DDBJ whole genome shotgun (WGS) entry which is preliminary data.</text>
</comment>
<dbReference type="InterPro" id="IPR013780">
    <property type="entry name" value="Glyco_hydro_b"/>
</dbReference>
<dbReference type="InterPro" id="IPR017853">
    <property type="entry name" value="GH"/>
</dbReference>
<dbReference type="OrthoDB" id="176168at2"/>
<dbReference type="PANTHER" id="PTHR43863">
    <property type="entry name" value="HYDROLASE, PUTATIVE (AFU_ORTHOLOGUE AFUA_1G03140)-RELATED"/>
    <property type="match status" value="1"/>
</dbReference>
<dbReference type="SUPFAM" id="SSF51011">
    <property type="entry name" value="Glycosyl hydrolase domain"/>
    <property type="match status" value="1"/>
</dbReference>
<evidence type="ECO:0000313" key="6">
    <source>
        <dbReference type="EMBL" id="EHN10423.1"/>
    </source>
</evidence>
<evidence type="ECO:0000313" key="7">
    <source>
        <dbReference type="Proteomes" id="UP000005143"/>
    </source>
</evidence>
<feature type="compositionally biased region" description="Low complexity" evidence="3">
    <location>
        <begin position="96"/>
        <end position="107"/>
    </location>
</feature>
<dbReference type="AlphaFoldDB" id="H0E7D6"/>
<keyword evidence="2 6" id="KW-0378">Hydrolase</keyword>
<feature type="domain" description="Glycosyl hydrolase family 31 C-terminal" evidence="5">
    <location>
        <begin position="657"/>
        <end position="743"/>
    </location>
</feature>
<evidence type="ECO:0000259" key="4">
    <source>
        <dbReference type="Pfam" id="PF01055"/>
    </source>
</evidence>
<dbReference type="GO" id="GO:0004553">
    <property type="term" value="F:hydrolase activity, hydrolyzing O-glycosyl compounds"/>
    <property type="evidence" value="ECO:0007669"/>
    <property type="project" value="InterPro"/>
</dbReference>
<name>H0E7D6_9ACTN</name>
<dbReference type="PANTHER" id="PTHR43863:SF2">
    <property type="entry name" value="MALTASE-GLUCOAMYLASE"/>
    <property type="match status" value="1"/>
</dbReference>
<dbReference type="Proteomes" id="UP000005143">
    <property type="component" value="Unassembled WGS sequence"/>
</dbReference>
<evidence type="ECO:0000256" key="2">
    <source>
        <dbReference type="RuleBase" id="RU361185"/>
    </source>
</evidence>
<keyword evidence="2" id="KW-0326">Glycosidase</keyword>
<keyword evidence="7" id="KW-1185">Reference proteome</keyword>
<accession>H0E7D6</accession>
<dbReference type="RefSeq" id="WP_007576156.1">
    <property type="nucleotide sequence ID" value="NZ_AGUD01000222.1"/>
</dbReference>
<dbReference type="Gene3D" id="2.60.40.1180">
    <property type="entry name" value="Golgi alpha-mannosidase II"/>
    <property type="match status" value="1"/>
</dbReference>
<feature type="domain" description="Glycoside hydrolase family 31 TIM barrel" evidence="4">
    <location>
        <begin position="287"/>
        <end position="646"/>
    </location>
</feature>
<proteinExistence type="inferred from homology"/>
<feature type="region of interest" description="Disordered" evidence="3">
    <location>
        <begin position="74"/>
        <end position="112"/>
    </location>
</feature>
<gene>
    <name evidence="6" type="ORF">PAI11_27380</name>
</gene>
<organism evidence="6 7">
    <name type="scientific">Patulibacter medicamentivorans</name>
    <dbReference type="NCBI Taxonomy" id="1097667"/>
    <lineage>
        <taxon>Bacteria</taxon>
        <taxon>Bacillati</taxon>
        <taxon>Actinomycetota</taxon>
        <taxon>Thermoleophilia</taxon>
        <taxon>Solirubrobacterales</taxon>
        <taxon>Patulibacteraceae</taxon>
        <taxon>Patulibacter</taxon>
    </lineage>
</organism>
<dbReference type="InterPro" id="IPR048395">
    <property type="entry name" value="Glyco_hydro_31_C"/>
</dbReference>
<dbReference type="Pfam" id="PF01055">
    <property type="entry name" value="Glyco_hydro_31_2nd"/>
    <property type="match status" value="1"/>
</dbReference>
<sequence>MASTVLPAISPVLLERGRVAVTLTRSPLRITVMRDGLPVVRAIEPWVRDGRIDDRFVRVTEGVVAREHLGAPDPIVSASVVPDPGAGPPTGRDPDAAPTPAADGSAPTEPPSTTLALRLASGVEGTLRISLPATDVVHVDLVLGARPGAVEAAPRIPLPLRMGVRWPVAGDLRLAGLGARHHPSVDHAGRRIQLGADRRYLGPGCAPEMAAVGGIPQGDYAPVPFLQSTGGWAAWLDTAGNGTQFFLDGGAVSPSVRTVSGPLRLRLHLHPGPAQRLLAFQRATGRPALLPAWGYGFWKSRDIHDHQDQVEEDVHGCRWHEIPVDAVVLDSPWETNYNTWRPNPHQFPDFAGMVGRLRGDGVRTVVWVTPWVNVDSAGGQTPPDPASIRLHRQPAETYAEGARIGAYVRPPAGATGDHAHAVKVAMRDDERDDLADLADGDAPYLAQWWMGRGSPIDFTGPGEAWWRAQAEATLRLGVAGIKADDGEGYYLPEGVRFADGSTGAVRAWRWGDDYRRSMRRALENVHPGEGVLFGRSGWTGQQATGMLWAGDQASDFWSLRVLLAATVSAAHSGISNWSHDIGGYLGDAGVKRCSAELLVRWAQLGCFTPLMQAHARLEQEPWTYDHETLGLFRGYALLHEMLVPYVRAAARTAARSGLPIIRPLSWLDPADDRLWGIPDAFAYGPSLLVAPVVDEGLRERTVPLPRGRWIEAWSGREVDGGGTATVATPRDRTPVWVRAGSIVLTHPAEHVARGLGDAPDRERPYVATLWGRPANGRARAALPDGTPVRWVHGRWKLPAEWDVWAGERGG</sequence>
<dbReference type="InterPro" id="IPR000322">
    <property type="entry name" value="Glyco_hydro_31_TIM"/>
</dbReference>
<protein>
    <submittedName>
        <fullName evidence="6">Glycoside hydrolase family 31</fullName>
    </submittedName>
</protein>
<dbReference type="Pfam" id="PF21365">
    <property type="entry name" value="Glyco_hydro_31_3rd"/>
    <property type="match status" value="1"/>
</dbReference>
<reference evidence="6 7" key="1">
    <citation type="journal article" date="2013" name="Biodegradation">
        <title>Quantitative proteomic analysis of ibuprofen-degrading Patulibacter sp. strain I11.</title>
        <authorList>
            <person name="Almeida B."/>
            <person name="Kjeldal H."/>
            <person name="Lolas I."/>
            <person name="Knudsen A.D."/>
            <person name="Carvalho G."/>
            <person name="Nielsen K.L."/>
            <person name="Barreto Crespo M.T."/>
            <person name="Stensballe A."/>
            <person name="Nielsen J.L."/>
        </authorList>
    </citation>
    <scope>NUCLEOTIDE SEQUENCE [LARGE SCALE GENOMIC DNA]</scope>
    <source>
        <strain evidence="6 7">I11</strain>
    </source>
</reference>
<dbReference type="SUPFAM" id="SSF51445">
    <property type="entry name" value="(Trans)glycosidases"/>
    <property type="match status" value="1"/>
</dbReference>
<evidence type="ECO:0000259" key="5">
    <source>
        <dbReference type="Pfam" id="PF21365"/>
    </source>
</evidence>